<evidence type="ECO:0000256" key="1">
    <source>
        <dbReference type="SAM" id="MobiDB-lite"/>
    </source>
</evidence>
<feature type="compositionally biased region" description="Polar residues" evidence="1">
    <location>
        <begin position="1"/>
        <end position="16"/>
    </location>
</feature>
<proteinExistence type="predicted"/>
<evidence type="ECO:0000259" key="2">
    <source>
        <dbReference type="Pfam" id="PF13716"/>
    </source>
</evidence>
<feature type="region of interest" description="Disordered" evidence="1">
    <location>
        <begin position="201"/>
        <end position="248"/>
    </location>
</feature>
<sequence length="421" mass="46673">MEEANTSKAFENTVGTGYSPESIDIDEEQLDLFIDNIIHTAASSLHGLVLRVTSPEGTDRYFSSETTQSGDASENRSTPENDSSTLESQQPDSPRKHFLEKAGQTSQITDSNDIKILQGNHLASSSKDVAIKALSPGSTEKVILDCTKSEQGCTTEEDTSKCTADDSFTLDSQEKDSPTGHTLESSVKLAQVPIEDLSSDSFLDSSLDSSKDEQECPSLPKAGNKKKRFGRFKQHRKSSAVAPVTDDKLKETQPHKVAFEDQPHLTSDMNVSTFITKSEHCDEVGDNIFLLNTKEVPLVSKFSSGSKSKALANNLCINVEKYIKDNLATDKFTIIIHGGDDGSKLGSIHLAKKFYHLLKARFSKDLKSCIILRAKLTLKCVFKLSKLFMQNDMKRKISLVNDICELVWFHSIPDTVLRYWY</sequence>
<keyword evidence="4" id="KW-1185">Reference proteome</keyword>
<dbReference type="InterPro" id="IPR036865">
    <property type="entry name" value="CRAL-TRIO_dom_sf"/>
</dbReference>
<dbReference type="Pfam" id="PF13716">
    <property type="entry name" value="CRAL_TRIO_2"/>
    <property type="match status" value="1"/>
</dbReference>
<feature type="compositionally biased region" description="Polar residues" evidence="1">
    <location>
        <begin position="80"/>
        <end position="92"/>
    </location>
</feature>
<reference evidence="3 4" key="1">
    <citation type="journal article" date="2018" name="Sci. Rep.">
        <title>Comparative analysis of the Pocillopora damicornis genome highlights role of immune system in coral evolution.</title>
        <authorList>
            <person name="Cunning R."/>
            <person name="Bay R.A."/>
            <person name="Gillette P."/>
            <person name="Baker A.C."/>
            <person name="Traylor-Knowles N."/>
        </authorList>
    </citation>
    <scope>NUCLEOTIDE SEQUENCE [LARGE SCALE GENOMIC DNA]</scope>
    <source>
        <strain evidence="3">RSMAS</strain>
        <tissue evidence="3">Whole animal</tissue>
    </source>
</reference>
<dbReference type="OrthoDB" id="10400063at2759"/>
<organism evidence="3 4">
    <name type="scientific">Pocillopora damicornis</name>
    <name type="common">Cauliflower coral</name>
    <name type="synonym">Millepora damicornis</name>
    <dbReference type="NCBI Taxonomy" id="46731"/>
    <lineage>
        <taxon>Eukaryota</taxon>
        <taxon>Metazoa</taxon>
        <taxon>Cnidaria</taxon>
        <taxon>Anthozoa</taxon>
        <taxon>Hexacorallia</taxon>
        <taxon>Scleractinia</taxon>
        <taxon>Astrocoeniina</taxon>
        <taxon>Pocilloporidae</taxon>
        <taxon>Pocillopora</taxon>
    </lineage>
</organism>
<accession>A0A3M6TR13</accession>
<gene>
    <name evidence="3" type="ORF">pdam_00017842</name>
</gene>
<dbReference type="InterPro" id="IPR001251">
    <property type="entry name" value="CRAL-TRIO_dom"/>
</dbReference>
<dbReference type="EMBL" id="RCHS01003123">
    <property type="protein sequence ID" value="RMX43853.1"/>
    <property type="molecule type" value="Genomic_DNA"/>
</dbReference>
<feature type="region of interest" description="Disordered" evidence="1">
    <location>
        <begin position="1"/>
        <end position="21"/>
    </location>
</feature>
<feature type="region of interest" description="Disordered" evidence="1">
    <location>
        <begin position="58"/>
        <end position="112"/>
    </location>
</feature>
<feature type="compositionally biased region" description="Basic residues" evidence="1">
    <location>
        <begin position="223"/>
        <end position="238"/>
    </location>
</feature>
<name>A0A3M6TR13_POCDA</name>
<evidence type="ECO:0000313" key="4">
    <source>
        <dbReference type="Proteomes" id="UP000275408"/>
    </source>
</evidence>
<evidence type="ECO:0000313" key="3">
    <source>
        <dbReference type="EMBL" id="RMX43853.1"/>
    </source>
</evidence>
<dbReference type="Gene3D" id="3.40.525.10">
    <property type="entry name" value="CRAL-TRIO lipid binding domain"/>
    <property type="match status" value="1"/>
</dbReference>
<protein>
    <recommendedName>
        <fullName evidence="2">CRAL-TRIO domain-containing protein</fullName>
    </recommendedName>
</protein>
<dbReference type="Proteomes" id="UP000275408">
    <property type="component" value="Unassembled WGS sequence"/>
</dbReference>
<feature type="compositionally biased region" description="Polar residues" evidence="1">
    <location>
        <begin position="61"/>
        <end position="72"/>
    </location>
</feature>
<comment type="caution">
    <text evidence="3">The sequence shown here is derived from an EMBL/GenBank/DDBJ whole genome shotgun (WGS) entry which is preliminary data.</text>
</comment>
<dbReference type="AlphaFoldDB" id="A0A3M6TR13"/>
<feature type="domain" description="CRAL-TRIO" evidence="2">
    <location>
        <begin position="317"/>
        <end position="412"/>
    </location>
</feature>